<reference evidence="1 2" key="1">
    <citation type="journal article" date="2019" name="Int. J. Syst. Evol. Microbiol.">
        <title>The Global Catalogue of Microorganisms (GCM) 10K type strain sequencing project: providing services to taxonomists for standard genome sequencing and annotation.</title>
        <authorList>
            <consortium name="The Broad Institute Genomics Platform"/>
            <consortium name="The Broad Institute Genome Sequencing Center for Infectious Disease"/>
            <person name="Wu L."/>
            <person name="Ma J."/>
        </authorList>
    </citation>
    <scope>NUCLEOTIDE SEQUENCE [LARGE SCALE GENOMIC DNA]</scope>
    <source>
        <strain evidence="1 2">JCM 14901</strain>
    </source>
</reference>
<accession>A0ABN2Q744</accession>
<name>A0ABN2Q744_9MICO</name>
<comment type="caution">
    <text evidence="1">The sequence shown here is derived from an EMBL/GenBank/DDBJ whole genome shotgun (WGS) entry which is preliminary data.</text>
</comment>
<evidence type="ECO:0000313" key="1">
    <source>
        <dbReference type="EMBL" id="GAA1944166.1"/>
    </source>
</evidence>
<dbReference type="EMBL" id="BAAAOG010000001">
    <property type="protein sequence ID" value="GAA1944166.1"/>
    <property type="molecule type" value="Genomic_DNA"/>
</dbReference>
<protein>
    <submittedName>
        <fullName evidence="1">Uncharacterized protein</fullName>
    </submittedName>
</protein>
<proteinExistence type="predicted"/>
<organism evidence="1 2">
    <name type="scientific">Microbacterium deminutum</name>
    <dbReference type="NCBI Taxonomy" id="344164"/>
    <lineage>
        <taxon>Bacteria</taxon>
        <taxon>Bacillati</taxon>
        <taxon>Actinomycetota</taxon>
        <taxon>Actinomycetes</taxon>
        <taxon>Micrococcales</taxon>
        <taxon>Microbacteriaceae</taxon>
        <taxon>Microbacterium</taxon>
    </lineage>
</organism>
<sequence>MVLAEGWVVLAEGWVVLAEGWVVLAEGWVVLAEGWVVLAEGWVVLAEGWVVSRRVGGSWAKRLRRRRLTVAAPPQRWGSDIHRQSRGS</sequence>
<evidence type="ECO:0000313" key="2">
    <source>
        <dbReference type="Proteomes" id="UP001499933"/>
    </source>
</evidence>
<dbReference type="Proteomes" id="UP001499933">
    <property type="component" value="Unassembled WGS sequence"/>
</dbReference>
<gene>
    <name evidence="1" type="ORF">GCM10009776_02380</name>
</gene>
<keyword evidence="2" id="KW-1185">Reference proteome</keyword>